<comment type="caution">
    <text evidence="2">The sequence shown here is derived from an EMBL/GenBank/DDBJ whole genome shotgun (WGS) entry which is preliminary data.</text>
</comment>
<dbReference type="EMBL" id="JACBJI010000005">
    <property type="protein sequence ID" value="NYA71856.1"/>
    <property type="molecule type" value="Genomic_DNA"/>
</dbReference>
<keyword evidence="1" id="KW-1133">Transmembrane helix</keyword>
<keyword evidence="1" id="KW-0472">Membrane</keyword>
<evidence type="ECO:0000256" key="1">
    <source>
        <dbReference type="SAM" id="Phobius"/>
    </source>
</evidence>
<protein>
    <submittedName>
        <fullName evidence="2">Uncharacterized protein</fullName>
    </submittedName>
</protein>
<dbReference type="RefSeq" id="WP_176006665.1">
    <property type="nucleotide sequence ID" value="NZ_JABWMI010000014.1"/>
</dbReference>
<name>A0A7Y8Y3J9_9FLAO</name>
<keyword evidence="1" id="KW-0812">Transmembrane</keyword>
<evidence type="ECO:0000313" key="3">
    <source>
        <dbReference type="Proteomes" id="UP000535020"/>
    </source>
</evidence>
<feature type="transmembrane region" description="Helical" evidence="1">
    <location>
        <begin position="26"/>
        <end position="45"/>
    </location>
</feature>
<reference evidence="2 3" key="1">
    <citation type="submission" date="2020-07" db="EMBL/GenBank/DDBJ databases">
        <authorList>
            <person name="Sun Q."/>
        </authorList>
    </citation>
    <scope>NUCLEOTIDE SEQUENCE [LARGE SCALE GENOMIC DNA]</scope>
    <source>
        <strain evidence="2 3">MAH-1</strain>
    </source>
</reference>
<keyword evidence="3" id="KW-1185">Reference proteome</keyword>
<dbReference type="AlphaFoldDB" id="A0A7Y8Y3J9"/>
<evidence type="ECO:0000313" key="2">
    <source>
        <dbReference type="EMBL" id="NYA71856.1"/>
    </source>
</evidence>
<dbReference type="Proteomes" id="UP000535020">
    <property type="component" value="Unassembled WGS sequence"/>
</dbReference>
<sequence>MEKLNSISLLIMGTGFLPLAMIMDNMFLKCLALLISIVLNIMAIVRNFREKRENKL</sequence>
<gene>
    <name evidence="2" type="ORF">HZF10_13065</name>
</gene>
<accession>A0A7Y8Y3J9</accession>
<proteinExistence type="predicted"/>
<organism evidence="2 3">
    <name type="scientific">Flavobacterium agri</name>
    <dbReference type="NCBI Taxonomy" id="2743471"/>
    <lineage>
        <taxon>Bacteria</taxon>
        <taxon>Pseudomonadati</taxon>
        <taxon>Bacteroidota</taxon>
        <taxon>Flavobacteriia</taxon>
        <taxon>Flavobacteriales</taxon>
        <taxon>Flavobacteriaceae</taxon>
        <taxon>Flavobacterium</taxon>
    </lineage>
</organism>